<dbReference type="InterPro" id="IPR007712">
    <property type="entry name" value="RelE/ParE_toxin"/>
</dbReference>
<dbReference type="EMBL" id="JACHVA010000047">
    <property type="protein sequence ID" value="MBC2601184.1"/>
    <property type="molecule type" value="Genomic_DNA"/>
</dbReference>
<dbReference type="InterPro" id="IPR051803">
    <property type="entry name" value="TA_system_RelE-like_toxin"/>
</dbReference>
<dbReference type="PANTHER" id="PTHR33755">
    <property type="entry name" value="TOXIN PARE1-RELATED"/>
    <property type="match status" value="1"/>
</dbReference>
<sequence>MGLPVSFTPEAEADLEAIVRHIAEDDPDRAESFGYELVDAALSLQILPRRGKVTLEFSEPSIREIQHEPYRIIYRILPSGQGVDILRFWHGARGFPQLK</sequence>
<accession>A0A7X1AWH5</accession>
<reference evidence="3 4" key="1">
    <citation type="submission" date="2020-07" db="EMBL/GenBank/DDBJ databases">
        <authorList>
            <person name="Feng X."/>
        </authorList>
    </citation>
    <scope>NUCLEOTIDE SEQUENCE [LARGE SCALE GENOMIC DNA]</scope>
    <source>
        <strain evidence="3 4">JCM14086</strain>
    </source>
</reference>
<dbReference type="RefSeq" id="WP_185691910.1">
    <property type="nucleotide sequence ID" value="NZ_JACHVA010000047.1"/>
</dbReference>
<keyword evidence="4" id="KW-1185">Reference proteome</keyword>
<dbReference type="Proteomes" id="UP000525652">
    <property type="component" value="Unassembled WGS sequence"/>
</dbReference>
<evidence type="ECO:0000313" key="4">
    <source>
        <dbReference type="Proteomes" id="UP000525652"/>
    </source>
</evidence>
<dbReference type="AlphaFoldDB" id="A0A7X1AWH5"/>
<proteinExistence type="inferred from homology"/>
<dbReference type="InterPro" id="IPR035093">
    <property type="entry name" value="RelE/ParE_toxin_dom_sf"/>
</dbReference>
<name>A0A7X1AWH5_9BACT</name>
<keyword evidence="2" id="KW-1277">Toxin-antitoxin system</keyword>
<protein>
    <submittedName>
        <fullName evidence="3">Type II toxin-antitoxin system RelE/ParE family toxin</fullName>
    </submittedName>
</protein>
<gene>
    <name evidence="3" type="ORF">H5P30_05285</name>
</gene>
<comment type="caution">
    <text evidence="3">The sequence shown here is derived from an EMBL/GenBank/DDBJ whole genome shotgun (WGS) entry which is preliminary data.</text>
</comment>
<evidence type="ECO:0000256" key="1">
    <source>
        <dbReference type="ARBA" id="ARBA00006226"/>
    </source>
</evidence>
<organism evidence="3 4">
    <name type="scientific">Puniceicoccus vermicola</name>
    <dbReference type="NCBI Taxonomy" id="388746"/>
    <lineage>
        <taxon>Bacteria</taxon>
        <taxon>Pseudomonadati</taxon>
        <taxon>Verrucomicrobiota</taxon>
        <taxon>Opitutia</taxon>
        <taxon>Puniceicoccales</taxon>
        <taxon>Puniceicoccaceae</taxon>
        <taxon>Puniceicoccus</taxon>
    </lineage>
</organism>
<dbReference type="Gene3D" id="3.30.2310.20">
    <property type="entry name" value="RelE-like"/>
    <property type="match status" value="1"/>
</dbReference>
<evidence type="ECO:0000256" key="2">
    <source>
        <dbReference type="ARBA" id="ARBA00022649"/>
    </source>
</evidence>
<dbReference type="Pfam" id="PF05016">
    <property type="entry name" value="ParE_toxin"/>
    <property type="match status" value="1"/>
</dbReference>
<evidence type="ECO:0000313" key="3">
    <source>
        <dbReference type="EMBL" id="MBC2601184.1"/>
    </source>
</evidence>
<comment type="similarity">
    <text evidence="1">Belongs to the RelE toxin family.</text>
</comment>